<protein>
    <recommendedName>
        <fullName evidence="2">Type II secretion system protein H</fullName>
    </recommendedName>
    <alternativeName>
        <fullName evidence="10">General secretion pathway protein H</fullName>
    </alternativeName>
</protein>
<dbReference type="Pfam" id="PF12019">
    <property type="entry name" value="GspH"/>
    <property type="match status" value="1"/>
</dbReference>
<dbReference type="InterPro" id="IPR045584">
    <property type="entry name" value="Pilin-like"/>
</dbReference>
<evidence type="ECO:0000256" key="10">
    <source>
        <dbReference type="ARBA" id="ARBA00030775"/>
    </source>
</evidence>
<dbReference type="EMBL" id="CP106881">
    <property type="protein sequence ID" value="UYG52411.1"/>
    <property type="molecule type" value="Genomic_DNA"/>
</dbReference>
<evidence type="ECO:0000256" key="7">
    <source>
        <dbReference type="ARBA" id="ARBA00022989"/>
    </source>
</evidence>
<dbReference type="InterPro" id="IPR012902">
    <property type="entry name" value="N_methyl_site"/>
</dbReference>
<dbReference type="Proteomes" id="UP001162800">
    <property type="component" value="Chromosome"/>
</dbReference>
<keyword evidence="8" id="KW-0472">Membrane</keyword>
<evidence type="ECO:0000256" key="8">
    <source>
        <dbReference type="ARBA" id="ARBA00023136"/>
    </source>
</evidence>
<evidence type="ECO:0000256" key="1">
    <source>
        <dbReference type="ARBA" id="ARBA00004377"/>
    </source>
</evidence>
<evidence type="ECO:0000256" key="9">
    <source>
        <dbReference type="ARBA" id="ARBA00025772"/>
    </source>
</evidence>
<keyword evidence="5" id="KW-0997">Cell inner membrane</keyword>
<accession>A0ABY6GBE8</accession>
<evidence type="ECO:0000256" key="5">
    <source>
        <dbReference type="ARBA" id="ARBA00022519"/>
    </source>
</evidence>
<dbReference type="SUPFAM" id="SSF54523">
    <property type="entry name" value="Pili subunits"/>
    <property type="match status" value="1"/>
</dbReference>
<evidence type="ECO:0000259" key="11">
    <source>
        <dbReference type="Pfam" id="PF12019"/>
    </source>
</evidence>
<dbReference type="Pfam" id="PF07963">
    <property type="entry name" value="N_methyl"/>
    <property type="match status" value="1"/>
</dbReference>
<feature type="domain" description="General secretion pathway GspH" evidence="11">
    <location>
        <begin position="57"/>
        <end position="177"/>
    </location>
</feature>
<dbReference type="RefSeq" id="WP_231044051.1">
    <property type="nucleotide sequence ID" value="NZ_CP106881.1"/>
</dbReference>
<evidence type="ECO:0000256" key="2">
    <source>
        <dbReference type="ARBA" id="ARBA00021549"/>
    </source>
</evidence>
<gene>
    <name evidence="12" type="ORF">M9799_03980</name>
</gene>
<keyword evidence="3" id="KW-1003">Cell membrane</keyword>
<evidence type="ECO:0000313" key="13">
    <source>
        <dbReference type="Proteomes" id="UP001162800"/>
    </source>
</evidence>
<name>A0ABY6GBE8_9BURK</name>
<keyword evidence="13" id="KW-1185">Reference proteome</keyword>
<keyword evidence="4" id="KW-0488">Methylation</keyword>
<dbReference type="PROSITE" id="PS00409">
    <property type="entry name" value="PROKAR_NTER_METHYL"/>
    <property type="match status" value="1"/>
</dbReference>
<evidence type="ECO:0000256" key="3">
    <source>
        <dbReference type="ARBA" id="ARBA00022475"/>
    </source>
</evidence>
<reference evidence="12" key="1">
    <citation type="submission" date="2022-09" db="EMBL/GenBank/DDBJ databases">
        <title>The complete genome of Acidovorax sp. 5MLIR.</title>
        <authorList>
            <person name="Liu L."/>
            <person name="Yue J."/>
            <person name="Yang F."/>
            <person name="Yuan J."/>
            <person name="Li L."/>
        </authorList>
    </citation>
    <scope>NUCLEOTIDE SEQUENCE</scope>
    <source>
        <strain evidence="12">5MLIR</strain>
    </source>
</reference>
<evidence type="ECO:0000256" key="4">
    <source>
        <dbReference type="ARBA" id="ARBA00022481"/>
    </source>
</evidence>
<sequence length="191" mass="20143">MKLRSSRFADPGMRHAAGLTLVEILVTLAIAALLMTLAVPSFKPVLERWRVKQSVGALTDTLRLARSEAIKRGGNVAIQKLANNTNGCTLAAAAADWGCGWQVFVDSDADGSFSANEELLQLVQIPANIQVRHSGGTASIAVDRWGKMDGLGAKSFVVAPFPDGNASPATRTLCISSGARIHEEEGAACRS</sequence>
<proteinExistence type="inferred from homology"/>
<keyword evidence="7" id="KW-1133">Transmembrane helix</keyword>
<comment type="similarity">
    <text evidence="9">Belongs to the GSP H family.</text>
</comment>
<evidence type="ECO:0000313" key="12">
    <source>
        <dbReference type="EMBL" id="UYG52411.1"/>
    </source>
</evidence>
<comment type="subcellular location">
    <subcellularLocation>
        <location evidence="1">Cell inner membrane</location>
        <topology evidence="1">Single-pass membrane protein</topology>
    </subcellularLocation>
</comment>
<organism evidence="12 13">
    <name type="scientific">Comamonas endophytica</name>
    <dbReference type="NCBI Taxonomy" id="2949090"/>
    <lineage>
        <taxon>Bacteria</taxon>
        <taxon>Pseudomonadati</taxon>
        <taxon>Pseudomonadota</taxon>
        <taxon>Betaproteobacteria</taxon>
        <taxon>Burkholderiales</taxon>
        <taxon>Comamonadaceae</taxon>
        <taxon>Comamonas</taxon>
    </lineage>
</organism>
<dbReference type="NCBIfam" id="TIGR02532">
    <property type="entry name" value="IV_pilin_GFxxxE"/>
    <property type="match status" value="1"/>
</dbReference>
<evidence type="ECO:0000256" key="6">
    <source>
        <dbReference type="ARBA" id="ARBA00022692"/>
    </source>
</evidence>
<dbReference type="Gene3D" id="3.55.40.10">
    <property type="entry name" value="minor pseudopilin epsh domain"/>
    <property type="match status" value="1"/>
</dbReference>
<keyword evidence="6" id="KW-0812">Transmembrane</keyword>
<dbReference type="InterPro" id="IPR022346">
    <property type="entry name" value="T2SS_GspH"/>
</dbReference>